<evidence type="ECO:0000256" key="1">
    <source>
        <dbReference type="SAM" id="Phobius"/>
    </source>
</evidence>
<reference evidence="3" key="1">
    <citation type="submission" date="2011-07" db="EMBL/GenBank/DDBJ databases">
        <authorList>
            <consortium name="Caenorhabditis brenneri Sequencing and Analysis Consortium"/>
            <person name="Wilson R.K."/>
        </authorList>
    </citation>
    <scope>NUCLEOTIDE SEQUENCE [LARGE SCALE GENOMIC DNA]</scope>
    <source>
        <strain evidence="3">PB2801</strain>
    </source>
</reference>
<dbReference type="FunCoup" id="G0PNP2">
    <property type="interactions" value="118"/>
</dbReference>
<dbReference type="EMBL" id="GL382142">
    <property type="protein sequence ID" value="EGT43448.1"/>
    <property type="molecule type" value="Genomic_DNA"/>
</dbReference>
<evidence type="ECO:0000313" key="3">
    <source>
        <dbReference type="Proteomes" id="UP000008068"/>
    </source>
</evidence>
<keyword evidence="1" id="KW-0812">Transmembrane</keyword>
<dbReference type="InParanoid" id="G0PNP2"/>
<dbReference type="AlphaFoldDB" id="G0PNP2"/>
<dbReference type="OrthoDB" id="5830627at2759"/>
<keyword evidence="1" id="KW-1133">Transmembrane helix</keyword>
<evidence type="ECO:0000313" key="2">
    <source>
        <dbReference type="EMBL" id="EGT43448.1"/>
    </source>
</evidence>
<feature type="transmembrane region" description="Helical" evidence="1">
    <location>
        <begin position="160"/>
        <end position="181"/>
    </location>
</feature>
<sequence length="208" mass="24476">MYSVTLDKIEDFLEKQFDITIDNRYGFISFGYIIIFLIQFFIYLMDGFCILFGVRNGNKISNIGLPLSIFIFSALYIIFFLIVEPENKRWFGACGILSVSFQNCLQWKQFIFQTVHLICSLVYYFNMYVNLDFDDAKEVFYSKFSKDTVILTRRFSVTNYLAPFSMFCMTGMLIISAYVMCKMSFFRSYTRMLSDLYQTEEQGGKKAV</sequence>
<gene>
    <name evidence="2" type="ORF">CAEBREN_12958</name>
</gene>
<keyword evidence="3" id="KW-1185">Reference proteome</keyword>
<dbReference type="OMA" id="KMSFFRS"/>
<dbReference type="eggNOG" id="ENOG502TIZ5">
    <property type="taxonomic scope" value="Eukaryota"/>
</dbReference>
<dbReference type="Proteomes" id="UP000008068">
    <property type="component" value="Unassembled WGS sequence"/>
</dbReference>
<accession>G0PNP2</accession>
<feature type="transmembrane region" description="Helical" evidence="1">
    <location>
        <begin position="25"/>
        <end position="43"/>
    </location>
</feature>
<organism evidence="3">
    <name type="scientific">Caenorhabditis brenneri</name>
    <name type="common">Nematode worm</name>
    <dbReference type="NCBI Taxonomy" id="135651"/>
    <lineage>
        <taxon>Eukaryota</taxon>
        <taxon>Metazoa</taxon>
        <taxon>Ecdysozoa</taxon>
        <taxon>Nematoda</taxon>
        <taxon>Chromadorea</taxon>
        <taxon>Rhabditida</taxon>
        <taxon>Rhabditina</taxon>
        <taxon>Rhabditomorpha</taxon>
        <taxon>Rhabditoidea</taxon>
        <taxon>Rhabditidae</taxon>
        <taxon>Peloderinae</taxon>
        <taxon>Caenorhabditis</taxon>
    </lineage>
</organism>
<keyword evidence="1" id="KW-0472">Membrane</keyword>
<protein>
    <submittedName>
        <fullName evidence="2">Uncharacterized protein</fullName>
    </submittedName>
</protein>
<dbReference type="HOGENOM" id="CLU_114663_0_0_1"/>
<proteinExistence type="predicted"/>
<name>G0PNP2_CAEBE</name>
<feature type="transmembrane region" description="Helical" evidence="1">
    <location>
        <begin position="110"/>
        <end position="129"/>
    </location>
</feature>
<feature type="transmembrane region" description="Helical" evidence="1">
    <location>
        <begin position="63"/>
        <end position="83"/>
    </location>
</feature>